<proteinExistence type="predicted"/>
<dbReference type="GO" id="GO:0009897">
    <property type="term" value="C:external side of plasma membrane"/>
    <property type="evidence" value="ECO:0007669"/>
    <property type="project" value="TreeGrafter"/>
</dbReference>
<feature type="domain" description="Fibronectin type-III" evidence="8">
    <location>
        <begin position="197"/>
        <end position="294"/>
    </location>
</feature>
<name>G3U5Z6_LOXAF</name>
<evidence type="ECO:0000313" key="10">
    <source>
        <dbReference type="Proteomes" id="UP000007646"/>
    </source>
</evidence>
<dbReference type="InterPro" id="IPR040907">
    <property type="entry name" value="IL3Ra_N"/>
</dbReference>
<evidence type="ECO:0000256" key="2">
    <source>
        <dbReference type="ARBA" id="ARBA00022692"/>
    </source>
</evidence>
<evidence type="ECO:0000256" key="4">
    <source>
        <dbReference type="ARBA" id="ARBA00022989"/>
    </source>
</evidence>
<evidence type="ECO:0000256" key="7">
    <source>
        <dbReference type="ARBA" id="ARBA00023180"/>
    </source>
</evidence>
<dbReference type="GeneTree" id="ENSGT00520000055993"/>
<dbReference type="Proteomes" id="UP000007646">
    <property type="component" value="Unassembled WGS sequence"/>
</dbReference>
<dbReference type="PANTHER" id="PTHR23037:SF46">
    <property type="entry name" value="INTERLEUKIN 5 RECEPTOR SUBUNIT ALPHA"/>
    <property type="match status" value="1"/>
</dbReference>
<protein>
    <recommendedName>
        <fullName evidence="8">Fibronectin type-III domain-containing protein</fullName>
    </recommendedName>
</protein>
<dbReference type="InParanoid" id="G3U5Z6"/>
<evidence type="ECO:0000256" key="5">
    <source>
        <dbReference type="ARBA" id="ARBA00023136"/>
    </source>
</evidence>
<dbReference type="eggNOG" id="ENOG502RZVR">
    <property type="taxonomic scope" value="Eukaryota"/>
</dbReference>
<dbReference type="HOGENOM" id="CLU_039627_0_0_1"/>
<dbReference type="InterPro" id="IPR003532">
    <property type="entry name" value="Short_hematopoietin_rcpt_2_CS"/>
</dbReference>
<dbReference type="AlphaFoldDB" id="G3U5Z6"/>
<dbReference type="PROSITE" id="PS50853">
    <property type="entry name" value="FN3"/>
    <property type="match status" value="1"/>
</dbReference>
<reference evidence="9" key="2">
    <citation type="submission" date="2025-08" db="UniProtKB">
        <authorList>
            <consortium name="Ensembl"/>
        </authorList>
    </citation>
    <scope>IDENTIFICATION</scope>
    <source>
        <strain evidence="9">Isolate ISIS603380</strain>
    </source>
</reference>
<reference evidence="9" key="3">
    <citation type="submission" date="2025-09" db="UniProtKB">
        <authorList>
            <consortium name="Ensembl"/>
        </authorList>
    </citation>
    <scope>IDENTIFICATION</scope>
    <source>
        <strain evidence="9">Isolate ISIS603380</strain>
    </source>
</reference>
<evidence type="ECO:0000256" key="6">
    <source>
        <dbReference type="ARBA" id="ARBA00023170"/>
    </source>
</evidence>
<keyword evidence="4" id="KW-1133">Transmembrane helix</keyword>
<sequence length="294" mass="33738">KTVSPIINVDLDPRKKMLRWNCRGNVTEERCEIKTPLESFLIPSAQVQEDGTHYCMFPNAVLHQGALLSVAVTSDGDTFQEVLTFNNSGKDGSGAVNFSCVIYNIRFMNCSWAPGPAAPADVQYRLEVWTSLLEDGAECPQYIRDLAGTHVGCHFNILPEPKHPQYIFLLNGTSKETAIPFLDFDPFEAFKMEKYNPPSNITSHYNGSNYIIQWENPQRRFEFASHILDYQLDIQKKGLAPSRPHLLWQIVREGQDRNVYLLPSSEAYGERSLRIRVRHRRSDIWSDWSETLHF</sequence>
<dbReference type="Pfam" id="PF18611">
    <property type="entry name" value="IL3Ra_N"/>
    <property type="match status" value="1"/>
</dbReference>
<comment type="subcellular location">
    <subcellularLocation>
        <location evidence="1">Membrane</location>
        <topology evidence="1">Single-pass type I membrane protein</topology>
    </subcellularLocation>
</comment>
<keyword evidence="2" id="KW-0812">Transmembrane</keyword>
<dbReference type="PROSITE" id="PS01356">
    <property type="entry name" value="HEMATOPO_REC_S_F2"/>
    <property type="match status" value="1"/>
</dbReference>
<dbReference type="Pfam" id="PF09240">
    <property type="entry name" value="IL6Ra-bind"/>
    <property type="match status" value="1"/>
</dbReference>
<evidence type="ECO:0000313" key="9">
    <source>
        <dbReference type="Ensembl" id="ENSLAFP00000023254.1"/>
    </source>
</evidence>
<dbReference type="OMA" id="WWASLHE"/>
<dbReference type="GO" id="GO:0004896">
    <property type="term" value="F:cytokine receptor activity"/>
    <property type="evidence" value="ECO:0007669"/>
    <property type="project" value="InterPro"/>
</dbReference>
<dbReference type="Ensembl" id="ENSLAFT00000031854.1">
    <property type="protein sequence ID" value="ENSLAFP00000023254.1"/>
    <property type="gene ID" value="ENSLAFG00000028963.1"/>
</dbReference>
<keyword evidence="3" id="KW-0732">Signal</keyword>
<keyword evidence="5" id="KW-0472">Membrane</keyword>
<evidence type="ECO:0000256" key="1">
    <source>
        <dbReference type="ARBA" id="ARBA00004479"/>
    </source>
</evidence>
<dbReference type="InterPro" id="IPR036116">
    <property type="entry name" value="FN3_sf"/>
</dbReference>
<dbReference type="Gene3D" id="2.60.40.10">
    <property type="entry name" value="Immunoglobulins"/>
    <property type="match status" value="2"/>
</dbReference>
<organism evidence="9 10">
    <name type="scientific">Loxodonta africana</name>
    <name type="common">African elephant</name>
    <dbReference type="NCBI Taxonomy" id="9785"/>
    <lineage>
        <taxon>Eukaryota</taxon>
        <taxon>Metazoa</taxon>
        <taxon>Chordata</taxon>
        <taxon>Craniata</taxon>
        <taxon>Vertebrata</taxon>
        <taxon>Euteleostomi</taxon>
        <taxon>Mammalia</taxon>
        <taxon>Eutheria</taxon>
        <taxon>Afrotheria</taxon>
        <taxon>Proboscidea</taxon>
        <taxon>Elephantidae</taxon>
        <taxon>Loxodonta</taxon>
    </lineage>
</organism>
<evidence type="ECO:0000259" key="8">
    <source>
        <dbReference type="PROSITE" id="PS50853"/>
    </source>
</evidence>
<keyword evidence="7" id="KW-0325">Glycoprotein</keyword>
<dbReference type="InterPro" id="IPR013783">
    <property type="entry name" value="Ig-like_fold"/>
</dbReference>
<dbReference type="InterPro" id="IPR003961">
    <property type="entry name" value="FN3_dom"/>
</dbReference>
<keyword evidence="10" id="KW-1185">Reference proteome</keyword>
<evidence type="ECO:0000256" key="3">
    <source>
        <dbReference type="ARBA" id="ARBA00022729"/>
    </source>
</evidence>
<keyword evidence="6" id="KW-0675">Receptor</keyword>
<dbReference type="SUPFAM" id="SSF49265">
    <property type="entry name" value="Fibronectin type III"/>
    <property type="match status" value="2"/>
</dbReference>
<dbReference type="STRING" id="9785.ENSLAFP00000023254"/>
<accession>G3U5Z6</accession>
<reference evidence="9 10" key="1">
    <citation type="submission" date="2009-06" db="EMBL/GenBank/DDBJ databases">
        <title>The Genome Sequence of Loxodonta africana (African elephant).</title>
        <authorList>
            <person name="Di Palma F."/>
            <person name="Heiman D."/>
            <person name="Young S."/>
            <person name="Johnson J."/>
            <person name="Lander E.S."/>
            <person name="Lindblad-Toh K."/>
        </authorList>
    </citation>
    <scope>NUCLEOTIDE SEQUENCE [LARGE SCALE GENOMIC DNA]</scope>
    <source>
        <strain evidence="9 10">Isolate ISIS603380</strain>
    </source>
</reference>
<dbReference type="InterPro" id="IPR015321">
    <property type="entry name" value="TypeI_recpt_CBD"/>
</dbReference>
<dbReference type="PANTHER" id="PTHR23037">
    <property type="entry name" value="CYTOKINE RECEPTOR"/>
    <property type="match status" value="1"/>
</dbReference>